<organism evidence="1 2">
    <name type="scientific">Cryptolaemus montrouzieri</name>
    <dbReference type="NCBI Taxonomy" id="559131"/>
    <lineage>
        <taxon>Eukaryota</taxon>
        <taxon>Metazoa</taxon>
        <taxon>Ecdysozoa</taxon>
        <taxon>Arthropoda</taxon>
        <taxon>Hexapoda</taxon>
        <taxon>Insecta</taxon>
        <taxon>Pterygota</taxon>
        <taxon>Neoptera</taxon>
        <taxon>Endopterygota</taxon>
        <taxon>Coleoptera</taxon>
        <taxon>Polyphaga</taxon>
        <taxon>Cucujiformia</taxon>
        <taxon>Coccinelloidea</taxon>
        <taxon>Coccinellidae</taxon>
        <taxon>Scymninae</taxon>
        <taxon>Scymnini</taxon>
        <taxon>Cryptolaemus</taxon>
    </lineage>
</organism>
<feature type="non-terminal residue" evidence="1">
    <location>
        <position position="83"/>
    </location>
</feature>
<comment type="caution">
    <text evidence="1">The sequence shown here is derived from an EMBL/GenBank/DDBJ whole genome shotgun (WGS) entry which is preliminary data.</text>
</comment>
<evidence type="ECO:0000313" key="2">
    <source>
        <dbReference type="Proteomes" id="UP001516400"/>
    </source>
</evidence>
<keyword evidence="2" id="KW-1185">Reference proteome</keyword>
<gene>
    <name evidence="1" type="ORF">HHI36_013560</name>
</gene>
<evidence type="ECO:0000313" key="1">
    <source>
        <dbReference type="EMBL" id="KAL3278221.1"/>
    </source>
</evidence>
<dbReference type="AlphaFoldDB" id="A0ABD2NHP6"/>
<sequence length="83" mass="9795">MARPVLVNKFKEEYPSNYEDTTFPSKKYVIVGDTILNLLGPVRLEHIFEDYIMARPVLVNKFKEEYPSNYEDTTFPSKKYVNI</sequence>
<protein>
    <submittedName>
        <fullName evidence="1">Uncharacterized protein</fullName>
    </submittedName>
</protein>
<dbReference type="EMBL" id="JABFTP020000103">
    <property type="protein sequence ID" value="KAL3278221.1"/>
    <property type="molecule type" value="Genomic_DNA"/>
</dbReference>
<dbReference type="Proteomes" id="UP001516400">
    <property type="component" value="Unassembled WGS sequence"/>
</dbReference>
<proteinExistence type="predicted"/>
<accession>A0ABD2NHP6</accession>
<name>A0ABD2NHP6_9CUCU</name>
<reference evidence="1 2" key="1">
    <citation type="journal article" date="2021" name="BMC Biol.">
        <title>Horizontally acquired antibacterial genes associated with adaptive radiation of ladybird beetles.</title>
        <authorList>
            <person name="Li H.S."/>
            <person name="Tang X.F."/>
            <person name="Huang Y.H."/>
            <person name="Xu Z.Y."/>
            <person name="Chen M.L."/>
            <person name="Du X.Y."/>
            <person name="Qiu B.Y."/>
            <person name="Chen P.T."/>
            <person name="Zhang W."/>
            <person name="Slipinski A."/>
            <person name="Escalona H.E."/>
            <person name="Waterhouse R.M."/>
            <person name="Zwick A."/>
            <person name="Pang H."/>
        </authorList>
    </citation>
    <scope>NUCLEOTIDE SEQUENCE [LARGE SCALE GENOMIC DNA]</scope>
    <source>
        <strain evidence="1">SYSU2018</strain>
    </source>
</reference>